<comment type="caution">
    <text evidence="9">The sequence shown here is derived from an EMBL/GenBank/DDBJ whole genome shotgun (WGS) entry which is preliminary data.</text>
</comment>
<dbReference type="InterPro" id="IPR050985">
    <property type="entry name" value="Alpha-glycosidase_related"/>
</dbReference>
<gene>
    <name evidence="9" type="ORF">C3942_01905</name>
</gene>
<dbReference type="InterPro" id="IPR011013">
    <property type="entry name" value="Gal_mutarotase_sf_dom"/>
</dbReference>
<evidence type="ECO:0000256" key="3">
    <source>
        <dbReference type="ARBA" id="ARBA00023295"/>
    </source>
</evidence>
<dbReference type="OrthoDB" id="176168at2"/>
<evidence type="ECO:0008006" key="11">
    <source>
        <dbReference type="Google" id="ProtNLM"/>
    </source>
</evidence>
<organism evidence="9 10">
    <name type="scientific">Solimonas fluminis</name>
    <dbReference type="NCBI Taxonomy" id="2086571"/>
    <lineage>
        <taxon>Bacteria</taxon>
        <taxon>Pseudomonadati</taxon>
        <taxon>Pseudomonadota</taxon>
        <taxon>Gammaproteobacteria</taxon>
        <taxon>Nevskiales</taxon>
        <taxon>Nevskiaceae</taxon>
        <taxon>Solimonas</taxon>
    </lineage>
</organism>
<dbReference type="Gene3D" id="2.60.40.1760">
    <property type="entry name" value="glycosyl hydrolase (family 31)"/>
    <property type="match status" value="1"/>
</dbReference>
<dbReference type="RefSeq" id="WP_104228637.1">
    <property type="nucleotide sequence ID" value="NZ_PSNW01000001.1"/>
</dbReference>
<feature type="region of interest" description="Disordered" evidence="5">
    <location>
        <begin position="75"/>
        <end position="95"/>
    </location>
</feature>
<dbReference type="InterPro" id="IPR048395">
    <property type="entry name" value="Glyco_hydro_31_C"/>
</dbReference>
<dbReference type="SUPFAM" id="SSF74650">
    <property type="entry name" value="Galactose mutarotase-like"/>
    <property type="match status" value="1"/>
</dbReference>
<dbReference type="SUPFAM" id="SSF51445">
    <property type="entry name" value="(Trans)glycosidases"/>
    <property type="match status" value="1"/>
</dbReference>
<feature type="domain" description="Glycoside hydrolase family 31 TIM barrel" evidence="7">
    <location>
        <begin position="304"/>
        <end position="612"/>
    </location>
</feature>
<dbReference type="Pfam" id="PF01055">
    <property type="entry name" value="Glyco_hydro_31_2nd"/>
    <property type="match status" value="1"/>
</dbReference>
<dbReference type="InterPro" id="IPR013780">
    <property type="entry name" value="Glyco_hydro_b"/>
</dbReference>
<evidence type="ECO:0000259" key="8">
    <source>
        <dbReference type="Pfam" id="PF21365"/>
    </source>
</evidence>
<comment type="similarity">
    <text evidence="1 4">Belongs to the glycosyl hydrolase 31 family.</text>
</comment>
<feature type="chain" id="PRO_5015685570" description="Glycoside hydrolase family 31 N-terminal domain-containing protein" evidence="6">
    <location>
        <begin position="18"/>
        <end position="725"/>
    </location>
</feature>
<dbReference type="EMBL" id="PSNW01000001">
    <property type="protein sequence ID" value="PPE75672.1"/>
    <property type="molecule type" value="Genomic_DNA"/>
</dbReference>
<feature type="signal peptide" evidence="6">
    <location>
        <begin position="1"/>
        <end position="17"/>
    </location>
</feature>
<dbReference type="GO" id="GO:0005975">
    <property type="term" value="P:carbohydrate metabolic process"/>
    <property type="evidence" value="ECO:0007669"/>
    <property type="project" value="InterPro"/>
</dbReference>
<accession>A0A2S5TL46</accession>
<dbReference type="PANTHER" id="PTHR43053">
    <property type="entry name" value="GLYCOSIDASE FAMILY 31"/>
    <property type="match status" value="1"/>
</dbReference>
<evidence type="ECO:0000313" key="10">
    <source>
        <dbReference type="Proteomes" id="UP000238220"/>
    </source>
</evidence>
<dbReference type="PANTHER" id="PTHR43053:SF4">
    <property type="entry name" value="MYOGENESIS-REGULATING GLYCOSIDASE"/>
    <property type="match status" value="1"/>
</dbReference>
<feature type="domain" description="Glycosyl hydrolase family 31 C-terminal" evidence="8">
    <location>
        <begin position="623"/>
        <end position="712"/>
    </location>
</feature>
<keyword evidence="3 4" id="KW-0326">Glycosidase</keyword>
<sequence length="725" mass="80293">MRGWGLGAVLFAMLASAACQSSRPESASGSSGAVLTAVEQGGELIVGDGRSELRFSREGWSSQWRDARGTLLRDAEARGADSSANPDYERFNDKQDGIDQAYPGLPELSYRPLSYLTAAGWQRVTGLDRWRLAGDVLEIEARTTDGAGASLRYRFATDGALELRFRPHAPAVQAVSTAWDSPESQHYYGGGQRFSSFDLRGSSLPLWISHGPRSNRATSTNEIAASFFWCPCGWGAWSPSDARGEINFAESAERDDALRIAQETDTLELVLYRGRPRDILGAHTARAGRPRWTPPSWMWRPMVWQDSDTTTDTVRRLVNGMRERDIPLGAVWLDNPWDAGKASFDFDPERFEDPDALIREVRDQGVRFMVWLSPFVTGDYEILARGKGWVVEGSRPDGNDATYYPARGIDPHLDFTHPDAVAWWQDGLRRLIRRGIDGVKVDRGEEDLSEGAAWHNGLPNRINHNAYVDRYHRAIFEAFQAERPGGDFAIFARGGWNGSGRWAGHWAADNGSFFGELGLTQALRSLLSLSVSGFPYNGSDIGGYAGLRQDMGESAAGFPLLTPGESLYIRWTQLGAFSPVMQTPVPPWWVSERSVQVYRRYAVLHDRLVPYIDAAARLAVTEGVPIVRPMPYEYPEEPLALQADDQYLFGPDLLVAPVTTLLEGGLPAGLRMVFIPPGRWVNFWTGAVQEGPRRIPVLAPLDQVPLFVREGARLPPGVSAAELPE</sequence>
<evidence type="ECO:0000256" key="2">
    <source>
        <dbReference type="ARBA" id="ARBA00022801"/>
    </source>
</evidence>
<dbReference type="AlphaFoldDB" id="A0A2S5TL46"/>
<dbReference type="GO" id="GO:0030246">
    <property type="term" value="F:carbohydrate binding"/>
    <property type="evidence" value="ECO:0007669"/>
    <property type="project" value="InterPro"/>
</dbReference>
<dbReference type="Pfam" id="PF21365">
    <property type="entry name" value="Glyco_hydro_31_3rd"/>
    <property type="match status" value="1"/>
</dbReference>
<reference evidence="9 10" key="1">
    <citation type="submission" date="2018-02" db="EMBL/GenBank/DDBJ databases">
        <title>Genome sequencing of Solimonas sp. HR-BB.</title>
        <authorList>
            <person name="Lee Y."/>
            <person name="Jeon C.O."/>
        </authorList>
    </citation>
    <scope>NUCLEOTIDE SEQUENCE [LARGE SCALE GENOMIC DNA]</scope>
    <source>
        <strain evidence="9 10">HR-BB</strain>
    </source>
</reference>
<evidence type="ECO:0000256" key="4">
    <source>
        <dbReference type="RuleBase" id="RU361185"/>
    </source>
</evidence>
<dbReference type="Proteomes" id="UP000238220">
    <property type="component" value="Unassembled WGS sequence"/>
</dbReference>
<dbReference type="Gene3D" id="2.60.40.1180">
    <property type="entry name" value="Golgi alpha-mannosidase II"/>
    <property type="match status" value="1"/>
</dbReference>
<evidence type="ECO:0000256" key="5">
    <source>
        <dbReference type="SAM" id="MobiDB-lite"/>
    </source>
</evidence>
<protein>
    <recommendedName>
        <fullName evidence="11">Glycoside hydrolase family 31 N-terminal domain-containing protein</fullName>
    </recommendedName>
</protein>
<evidence type="ECO:0000313" key="9">
    <source>
        <dbReference type="EMBL" id="PPE75672.1"/>
    </source>
</evidence>
<dbReference type="InterPro" id="IPR017853">
    <property type="entry name" value="GH"/>
</dbReference>
<dbReference type="GO" id="GO:0004553">
    <property type="term" value="F:hydrolase activity, hydrolyzing O-glycosyl compounds"/>
    <property type="evidence" value="ECO:0007669"/>
    <property type="project" value="InterPro"/>
</dbReference>
<dbReference type="InterPro" id="IPR000322">
    <property type="entry name" value="Glyco_hydro_31_TIM"/>
</dbReference>
<evidence type="ECO:0000256" key="6">
    <source>
        <dbReference type="SAM" id="SignalP"/>
    </source>
</evidence>
<dbReference type="Gene3D" id="3.20.20.80">
    <property type="entry name" value="Glycosidases"/>
    <property type="match status" value="1"/>
</dbReference>
<dbReference type="SUPFAM" id="SSF51011">
    <property type="entry name" value="Glycosyl hydrolase domain"/>
    <property type="match status" value="1"/>
</dbReference>
<keyword evidence="10" id="KW-1185">Reference proteome</keyword>
<name>A0A2S5TL46_9GAMM</name>
<keyword evidence="2 4" id="KW-0378">Hydrolase</keyword>
<keyword evidence="6" id="KW-0732">Signal</keyword>
<evidence type="ECO:0000259" key="7">
    <source>
        <dbReference type="Pfam" id="PF01055"/>
    </source>
</evidence>
<proteinExistence type="inferred from homology"/>
<dbReference type="CDD" id="cd14752">
    <property type="entry name" value="GH31_N"/>
    <property type="match status" value="1"/>
</dbReference>
<evidence type="ECO:0000256" key="1">
    <source>
        <dbReference type="ARBA" id="ARBA00007806"/>
    </source>
</evidence>
<dbReference type="PROSITE" id="PS51257">
    <property type="entry name" value="PROKAR_LIPOPROTEIN"/>
    <property type="match status" value="1"/>
</dbReference>